<proteinExistence type="predicted"/>
<dbReference type="InterPro" id="IPR000835">
    <property type="entry name" value="HTH_MarR-typ"/>
</dbReference>
<protein>
    <submittedName>
        <fullName evidence="2">MarR family transcriptional regulator</fullName>
    </submittedName>
</protein>
<feature type="domain" description="HTH marR-type" evidence="1">
    <location>
        <begin position="66"/>
        <end position="100"/>
    </location>
</feature>
<evidence type="ECO:0000259" key="1">
    <source>
        <dbReference type="Pfam" id="PF12802"/>
    </source>
</evidence>
<organism evidence="2 3">
    <name type="scientific">Streptomyces albireticuli</name>
    <dbReference type="NCBI Taxonomy" id="1940"/>
    <lineage>
        <taxon>Bacteria</taxon>
        <taxon>Bacillati</taxon>
        <taxon>Actinomycetota</taxon>
        <taxon>Actinomycetes</taxon>
        <taxon>Kitasatosporales</taxon>
        <taxon>Streptomycetaceae</taxon>
        <taxon>Streptomyces</taxon>
    </lineage>
</organism>
<evidence type="ECO:0000313" key="3">
    <source>
        <dbReference type="Proteomes" id="UP000218944"/>
    </source>
</evidence>
<dbReference type="InterPro" id="IPR036390">
    <property type="entry name" value="WH_DNA-bd_sf"/>
</dbReference>
<dbReference type="Proteomes" id="UP000218944">
    <property type="component" value="Unassembled WGS sequence"/>
</dbReference>
<dbReference type="SUPFAM" id="SSF46785">
    <property type="entry name" value="Winged helix' DNA-binding domain"/>
    <property type="match status" value="1"/>
</dbReference>
<dbReference type="AlphaFoldDB" id="A0A2A2D1B8"/>
<dbReference type="RefSeq" id="WP_095584145.1">
    <property type="nucleotide sequence ID" value="NZ_JAJQQQ010000026.1"/>
</dbReference>
<keyword evidence="3" id="KW-1185">Reference proteome</keyword>
<dbReference type="InterPro" id="IPR036388">
    <property type="entry name" value="WH-like_DNA-bd_sf"/>
</dbReference>
<dbReference type="InterPro" id="IPR011991">
    <property type="entry name" value="ArsR-like_HTH"/>
</dbReference>
<dbReference type="GO" id="GO:0003700">
    <property type="term" value="F:DNA-binding transcription factor activity"/>
    <property type="evidence" value="ECO:0007669"/>
    <property type="project" value="InterPro"/>
</dbReference>
<accession>A0A2A2D1B8</accession>
<dbReference type="Gene3D" id="1.10.10.10">
    <property type="entry name" value="Winged helix-like DNA-binding domain superfamily/Winged helix DNA-binding domain"/>
    <property type="match status" value="1"/>
</dbReference>
<evidence type="ECO:0000313" key="2">
    <source>
        <dbReference type="EMBL" id="PAU45305.1"/>
    </source>
</evidence>
<gene>
    <name evidence="2" type="ORF">CK936_30290</name>
</gene>
<dbReference type="EMBL" id="NSJV01000569">
    <property type="protein sequence ID" value="PAU45305.1"/>
    <property type="molecule type" value="Genomic_DNA"/>
</dbReference>
<dbReference type="Pfam" id="PF12802">
    <property type="entry name" value="MarR_2"/>
    <property type="match status" value="1"/>
</dbReference>
<sequence length="158" mass="17367">MRNAGTRLVDAQGNVVPSAPYAYGGAHSSGSQARLGAILEDPETFSDAEARVIMWYLFRSPGHGEPVRMMVSDIADRLGMTRQGLTRIVKRLRERRILIERDRVGRTPFYAISPYLGGHGPGLEQRSAIRECNPPEIPAADIKAAPITPVRSTTRRTA</sequence>
<reference evidence="2 3" key="1">
    <citation type="submission" date="2017-08" db="EMBL/GenBank/DDBJ databases">
        <title>Genome sequence of Streptomyces albireticuli NRRL B-1670.</title>
        <authorList>
            <person name="Graham D.E."/>
            <person name="Mahan K.M."/>
            <person name="Klingeman D.M."/>
            <person name="Hettich R.L."/>
            <person name="Parry R.J."/>
            <person name="Spain J.C."/>
        </authorList>
    </citation>
    <scope>NUCLEOTIDE SEQUENCE [LARGE SCALE GENOMIC DNA]</scope>
    <source>
        <strain evidence="2 3">NRRL B-1670</strain>
    </source>
</reference>
<name>A0A2A2D1B8_9ACTN</name>
<dbReference type="CDD" id="cd00090">
    <property type="entry name" value="HTH_ARSR"/>
    <property type="match status" value="1"/>
</dbReference>
<comment type="caution">
    <text evidence="2">The sequence shown here is derived from an EMBL/GenBank/DDBJ whole genome shotgun (WGS) entry which is preliminary data.</text>
</comment>